<gene>
    <name evidence="2" type="ORF">BHU72_06960</name>
</gene>
<keyword evidence="1" id="KW-0460">Magnesium</keyword>
<dbReference type="Proteomes" id="UP000095255">
    <property type="component" value="Unassembled WGS sequence"/>
</dbReference>
<keyword evidence="1" id="KW-0479">Metal-binding</keyword>
<keyword evidence="1" id="KW-0408">Iron</keyword>
<sequence length="479" mass="53622">MPTIKLDPVTRLEGHMKIEVEVDGNNRVTSAKSTGNMFRGFESLLLRRDPRDAVHITQRICGFCPVSHAMASVKAIESAENYKPKQQGKFLRNLIQGANYLSNHILHFYHLTVPDFVAGPNKTLWKSSTLNDLRFSQKASDDIFANYVKALEMRRKAHEMAALFAGKIPHVMSIMPGGVTKTPTAQEIATYKQLLLEVKAFIENEYAQDVQKLASVYKDYFQVGIGYGNFISFGVFDVEDDKQLFRSGRYTDQQLFEVDPYKITEDVKYAWYTDASGNPNESFILGSVEPEMNKSGAYTWTKAPRYLGKAHEAGPLARMWLNGDYRQGVSVMDRHVARMLEAKKIAHAMVRWVDNLRAEGQTDALDYNDALHTLSAAKKMGVGLTEAPRGALVHFVSYENNTVNKYEIVTPTCWNASPKDSADLPGPIELALTGVQIADTSKPVELMRIIHSFDPCTACAVHVMTPEKQIASQFIVSPL</sequence>
<dbReference type="EMBL" id="MJAT01000035">
    <property type="protein sequence ID" value="OEH84925.1"/>
    <property type="molecule type" value="Genomic_DNA"/>
</dbReference>
<feature type="binding site" evidence="1">
    <location>
        <position position="64"/>
    </location>
    <ligand>
        <name>Ni(2+)</name>
        <dbReference type="ChEBI" id="CHEBI:49786"/>
    </ligand>
</feature>
<feature type="binding site" evidence="1">
    <location>
        <position position="64"/>
    </location>
    <ligand>
        <name>Fe cation</name>
        <dbReference type="ChEBI" id="CHEBI:24875"/>
    </ligand>
</feature>
<protein>
    <recommendedName>
        <fullName evidence="4">Ni,Fe-hydrogenase I large subunit</fullName>
    </recommendedName>
</protein>
<feature type="binding site" evidence="1">
    <location>
        <position position="459"/>
    </location>
    <ligand>
        <name>Fe cation</name>
        <dbReference type="ChEBI" id="CHEBI:24875"/>
    </ligand>
</feature>
<dbReference type="Pfam" id="PF00374">
    <property type="entry name" value="NiFeSe_Hases"/>
    <property type="match status" value="3"/>
</dbReference>
<comment type="cofactor">
    <cofactor evidence="1">
        <name>Ni(2+)</name>
        <dbReference type="ChEBI" id="CHEBI:49786"/>
    </cofactor>
</comment>
<dbReference type="InterPro" id="IPR050867">
    <property type="entry name" value="NiFe/NiFeSe_hydrgnase_LSU"/>
</dbReference>
<dbReference type="Gene3D" id="1.10.645.10">
    <property type="entry name" value="Cytochrome-c3 Hydrogenase, chain B"/>
    <property type="match status" value="1"/>
</dbReference>
<feature type="binding site" evidence="1">
    <location>
        <position position="61"/>
    </location>
    <ligand>
        <name>Ni(2+)</name>
        <dbReference type="ChEBI" id="CHEBI:49786"/>
    </ligand>
</feature>
<reference evidence="2 3" key="1">
    <citation type="submission" date="2016-09" db="EMBL/GenBank/DDBJ databases">
        <title>Desulfuribacillus arsenicus sp. nov., an obligately anaerobic, dissimilatory arsenic- and antimonate-reducing bacterium isolated from anoxic sediments.</title>
        <authorList>
            <person name="Abin C.A."/>
            <person name="Hollibaugh J.T."/>
        </authorList>
    </citation>
    <scope>NUCLEOTIDE SEQUENCE [LARGE SCALE GENOMIC DNA]</scope>
    <source>
        <strain evidence="2 3">MLFW-2</strain>
    </source>
</reference>
<dbReference type="PANTHER" id="PTHR42958:SF2">
    <property type="entry name" value="UPTAKE HYDROGENASE LARGE SUBUNIT"/>
    <property type="match status" value="1"/>
</dbReference>
<dbReference type="RefSeq" id="WP_069702660.1">
    <property type="nucleotide sequence ID" value="NZ_MJAT01000035.1"/>
</dbReference>
<proteinExistence type="predicted"/>
<dbReference type="PANTHER" id="PTHR42958">
    <property type="entry name" value="HYDROGENASE-2 LARGE CHAIN"/>
    <property type="match status" value="1"/>
</dbReference>
<keyword evidence="1" id="KW-0533">Nickel</keyword>
<evidence type="ECO:0000256" key="1">
    <source>
        <dbReference type="PIRSR" id="PIRSR601501-1"/>
    </source>
</evidence>
<dbReference type="SUPFAM" id="SSF56762">
    <property type="entry name" value="HydB/Nqo4-like"/>
    <property type="match status" value="1"/>
</dbReference>
<evidence type="ECO:0000313" key="3">
    <source>
        <dbReference type="Proteomes" id="UP000095255"/>
    </source>
</evidence>
<feature type="binding site" evidence="1">
    <location>
        <position position="456"/>
    </location>
    <ligand>
        <name>Ni(2+)</name>
        <dbReference type="ChEBI" id="CHEBI:49786"/>
    </ligand>
</feature>
<feature type="binding site" evidence="1">
    <location>
        <position position="462"/>
    </location>
    <ligand>
        <name>Mg(2+)</name>
        <dbReference type="ChEBI" id="CHEBI:18420"/>
    </ligand>
</feature>
<dbReference type="InterPro" id="IPR001501">
    <property type="entry name" value="Ni-dep_hyd_lsu"/>
</dbReference>
<comment type="caution">
    <text evidence="2">The sequence shown here is derived from an EMBL/GenBank/DDBJ whole genome shotgun (WGS) entry which is preliminary data.</text>
</comment>
<feature type="binding site" evidence="1">
    <location>
        <position position="408"/>
    </location>
    <ligand>
        <name>Mg(2+)</name>
        <dbReference type="ChEBI" id="CHEBI:18420"/>
    </ligand>
</feature>
<keyword evidence="3" id="KW-1185">Reference proteome</keyword>
<dbReference type="OrthoDB" id="9761717at2"/>
<evidence type="ECO:0000313" key="2">
    <source>
        <dbReference type="EMBL" id="OEH84925.1"/>
    </source>
</evidence>
<accession>A0A1E5L484</accession>
<dbReference type="InterPro" id="IPR029014">
    <property type="entry name" value="NiFe-Hase_large"/>
</dbReference>
<evidence type="ECO:0008006" key="4">
    <source>
        <dbReference type="Google" id="ProtNLM"/>
    </source>
</evidence>
<comment type="cofactor">
    <cofactor evidence="1">
        <name>Fe cation</name>
        <dbReference type="ChEBI" id="CHEBI:24875"/>
    </cofactor>
</comment>
<feature type="binding site" evidence="1">
    <location>
        <position position="42"/>
    </location>
    <ligand>
        <name>Mg(2+)</name>
        <dbReference type="ChEBI" id="CHEBI:18420"/>
    </ligand>
</feature>
<organism evidence="2 3">
    <name type="scientific">Desulfuribacillus stibiiarsenatis</name>
    <dbReference type="NCBI Taxonomy" id="1390249"/>
    <lineage>
        <taxon>Bacteria</taxon>
        <taxon>Bacillati</taxon>
        <taxon>Bacillota</taxon>
        <taxon>Desulfuribacillia</taxon>
        <taxon>Desulfuribacillales</taxon>
        <taxon>Desulfuribacillaceae</taxon>
        <taxon>Desulfuribacillus</taxon>
    </lineage>
</organism>
<dbReference type="STRING" id="1390249.BHU72_06960"/>
<dbReference type="GO" id="GO:0016151">
    <property type="term" value="F:nickel cation binding"/>
    <property type="evidence" value="ECO:0007669"/>
    <property type="project" value="InterPro"/>
</dbReference>
<dbReference type="AlphaFoldDB" id="A0A1E5L484"/>
<name>A0A1E5L484_9FIRM</name>